<feature type="domain" description="LytR/CpsA/Psr regulator C-terminal" evidence="2">
    <location>
        <begin position="85"/>
        <end position="167"/>
    </location>
</feature>
<evidence type="ECO:0000259" key="2">
    <source>
        <dbReference type="Pfam" id="PF13399"/>
    </source>
</evidence>
<organism evidence="3 4">
    <name type="scientific">Bifidobacterium parmae</name>
    <dbReference type="NCBI Taxonomy" id="361854"/>
    <lineage>
        <taxon>Bacteria</taxon>
        <taxon>Bacillati</taxon>
        <taxon>Actinomycetota</taxon>
        <taxon>Actinomycetes</taxon>
        <taxon>Bifidobacteriales</taxon>
        <taxon>Bifidobacteriaceae</taxon>
        <taxon>Bifidobacterium</taxon>
    </lineage>
</organism>
<comment type="caution">
    <text evidence="3">The sequence shown here is derived from an EMBL/GenBank/DDBJ whole genome shotgun (WGS) entry which is preliminary data.</text>
</comment>
<dbReference type="RefSeq" id="WP_101622166.1">
    <property type="nucleotide sequence ID" value="NZ_NMWT01000011.1"/>
</dbReference>
<dbReference type="EMBL" id="NMWT01000011">
    <property type="protein sequence ID" value="PLS28873.1"/>
    <property type="molecule type" value="Genomic_DNA"/>
</dbReference>
<evidence type="ECO:0000313" key="3">
    <source>
        <dbReference type="EMBL" id="PLS28873.1"/>
    </source>
</evidence>
<keyword evidence="1" id="KW-1133">Transmembrane helix</keyword>
<dbReference type="OrthoDB" id="3267444at2"/>
<gene>
    <name evidence="3" type="ORF">Uis4E_1016</name>
</gene>
<dbReference type="Proteomes" id="UP000235034">
    <property type="component" value="Unassembled WGS sequence"/>
</dbReference>
<keyword evidence="4" id="KW-1185">Reference proteome</keyword>
<dbReference type="Gene3D" id="3.30.70.2390">
    <property type="match status" value="1"/>
</dbReference>
<dbReference type="Pfam" id="PF13399">
    <property type="entry name" value="LytR_C"/>
    <property type="match status" value="1"/>
</dbReference>
<protein>
    <submittedName>
        <fullName evidence="3">LytR cell envelope-related transcriptional attenuator</fullName>
    </submittedName>
</protein>
<keyword evidence="1" id="KW-0472">Membrane</keyword>
<sequence>MAEEYDEREARKAYVRRRQKIVFSITGAILVVVLIVASLFYTGVIQVDQQAKQVTKPNYGVAVPCAAKNEDGTAMKWADNNSVILRVRNGTGFTGLGAAVGEALKDRQFDVRTIDTYTSAKVARTTIYFGVNAINPAYTVKEYIPDAVLVMDDRQDRLVDVVIGATFNDLNSEKEVKKHGDKIKDFEGCQTVDALQKAGLRKADKHTDIN</sequence>
<accession>A0A2N5J3W5</accession>
<proteinExistence type="predicted"/>
<keyword evidence="1" id="KW-0812">Transmembrane</keyword>
<reference evidence="3 4" key="1">
    <citation type="submission" date="2017-07" db="EMBL/GenBank/DDBJ databases">
        <title>Bifidobacterium novel species.</title>
        <authorList>
            <person name="Lugli G.A."/>
            <person name="Milani C."/>
            <person name="Duranti S."/>
            <person name="Mangifesta M."/>
        </authorList>
    </citation>
    <scope>NUCLEOTIDE SEQUENCE [LARGE SCALE GENOMIC DNA]</scope>
    <source>
        <strain evidence="3 4">77</strain>
    </source>
</reference>
<evidence type="ECO:0000256" key="1">
    <source>
        <dbReference type="SAM" id="Phobius"/>
    </source>
</evidence>
<evidence type="ECO:0000313" key="4">
    <source>
        <dbReference type="Proteomes" id="UP000235034"/>
    </source>
</evidence>
<feature type="transmembrane region" description="Helical" evidence="1">
    <location>
        <begin position="21"/>
        <end position="41"/>
    </location>
</feature>
<name>A0A2N5J3W5_9BIFI</name>
<dbReference type="InterPro" id="IPR027381">
    <property type="entry name" value="LytR/CpsA/Psr_C"/>
</dbReference>
<dbReference type="AlphaFoldDB" id="A0A2N5J3W5"/>